<accession>A0ABC9WR32</accession>
<evidence type="ECO:0000313" key="1">
    <source>
        <dbReference type="EMBL" id="GAB0187047.1"/>
    </source>
</evidence>
<organism evidence="1 2">
    <name type="scientific">Grus japonensis</name>
    <name type="common">Japanese crane</name>
    <name type="synonym">Red-crowned crane</name>
    <dbReference type="NCBI Taxonomy" id="30415"/>
    <lineage>
        <taxon>Eukaryota</taxon>
        <taxon>Metazoa</taxon>
        <taxon>Chordata</taxon>
        <taxon>Craniata</taxon>
        <taxon>Vertebrata</taxon>
        <taxon>Euteleostomi</taxon>
        <taxon>Archelosauria</taxon>
        <taxon>Archosauria</taxon>
        <taxon>Dinosauria</taxon>
        <taxon>Saurischia</taxon>
        <taxon>Theropoda</taxon>
        <taxon>Coelurosauria</taxon>
        <taxon>Aves</taxon>
        <taxon>Neognathae</taxon>
        <taxon>Neoaves</taxon>
        <taxon>Gruiformes</taxon>
        <taxon>Gruidae</taxon>
        <taxon>Grus</taxon>
    </lineage>
</organism>
<protein>
    <submittedName>
        <fullName evidence="1">Disrupted in schizophrenia 1 protein</fullName>
    </submittedName>
</protein>
<reference evidence="1 2" key="1">
    <citation type="submission" date="2024-06" db="EMBL/GenBank/DDBJ databases">
        <title>The draft genome of Grus japonensis, version 3.</title>
        <authorList>
            <person name="Nabeshima K."/>
            <person name="Suzuki S."/>
            <person name="Onuma M."/>
        </authorList>
    </citation>
    <scope>NUCLEOTIDE SEQUENCE [LARGE SCALE GENOMIC DNA]</scope>
    <source>
        <strain evidence="1 2">451A</strain>
    </source>
</reference>
<proteinExistence type="predicted"/>
<dbReference type="EMBL" id="BAAFJT010000003">
    <property type="protein sequence ID" value="GAB0187047.1"/>
    <property type="molecule type" value="Genomic_DNA"/>
</dbReference>
<dbReference type="AlphaFoldDB" id="A0ABC9WR32"/>
<sequence length="385" mass="42629">MGWSERNGELEGLEAHARRIFGDGQEQLMPAGSLHKKKLAKRPGYMRPEAQRQIEFQSLGACKLFNLEELKHGRKYCGDFENCSLCRQYKNNCEFLRCSSVVNSPVVPANGVTMLAAAGNMPESCKNLLCYKSPENTVIPVYPAAPTSKGEVSAVCCTRQKSHGAKVSEPQNMYALDQTEVNNNCEYQNRDVVSCSVGAHDSFSSNFSFIQLSLSSSSGVSDAEGKSTVEEAERVLRPSTIGNLQKPEETAQTCEYSGALHCVSRPREDLEYENETTVNDKLQDCETVSLTDTDATFSYSTDSSDAASAGSSVTSGYESSFTISDRNWDTLMKKYEPVLQDCLLGNRSTLKIKSLVLRLQRLQEKAIEEDDYDRGIHFDSLEVLD</sequence>
<dbReference type="PANTHER" id="PTHR14332:SF3">
    <property type="entry name" value="DISRUPTED IN SCHIZOPHRENIA 1 PROTEIN"/>
    <property type="match status" value="1"/>
</dbReference>
<name>A0ABC9WR32_GRUJA</name>
<comment type="caution">
    <text evidence="1">The sequence shown here is derived from an EMBL/GenBank/DDBJ whole genome shotgun (WGS) entry which is preliminary data.</text>
</comment>
<dbReference type="Proteomes" id="UP001623348">
    <property type="component" value="Unassembled WGS sequence"/>
</dbReference>
<evidence type="ECO:0000313" key="2">
    <source>
        <dbReference type="Proteomes" id="UP001623348"/>
    </source>
</evidence>
<dbReference type="InterPro" id="IPR026081">
    <property type="entry name" value="DISC1"/>
</dbReference>
<dbReference type="PANTHER" id="PTHR14332">
    <property type="entry name" value="DISRUPTED IN SCHIZOPHRENIA 1 PROTEIN"/>
    <property type="match status" value="1"/>
</dbReference>
<gene>
    <name evidence="1" type="ORF">GRJ2_001170000</name>
</gene>
<keyword evidence="2" id="KW-1185">Reference proteome</keyword>